<evidence type="ECO:0000313" key="13">
    <source>
        <dbReference type="Proteomes" id="UP000318447"/>
    </source>
</evidence>
<dbReference type="GO" id="GO:0016020">
    <property type="term" value="C:membrane"/>
    <property type="evidence" value="ECO:0007669"/>
    <property type="project" value="UniProtKB-SubCell"/>
</dbReference>
<protein>
    <submittedName>
        <fullName evidence="12">ABC-2 transporter family protein</fullName>
    </submittedName>
</protein>
<feature type="transmembrane region" description="Helical" evidence="10">
    <location>
        <begin position="1958"/>
        <end position="1985"/>
    </location>
</feature>
<evidence type="ECO:0000256" key="9">
    <source>
        <dbReference type="SAM" id="MobiDB-lite"/>
    </source>
</evidence>
<dbReference type="GO" id="GO:0005524">
    <property type="term" value="F:ATP binding"/>
    <property type="evidence" value="ECO:0007669"/>
    <property type="project" value="UniProtKB-KW"/>
</dbReference>
<feature type="transmembrane region" description="Helical" evidence="10">
    <location>
        <begin position="993"/>
        <end position="1012"/>
    </location>
</feature>
<feature type="compositionally biased region" description="Low complexity" evidence="9">
    <location>
        <begin position="158"/>
        <end position="171"/>
    </location>
</feature>
<feature type="compositionally biased region" description="Acidic residues" evidence="9">
    <location>
        <begin position="2179"/>
        <end position="2195"/>
    </location>
</feature>
<feature type="transmembrane region" description="Helical" evidence="10">
    <location>
        <begin position="887"/>
        <end position="908"/>
    </location>
</feature>
<dbReference type="InterPro" id="IPR003439">
    <property type="entry name" value="ABC_transporter-like_ATP-bd"/>
</dbReference>
<feature type="transmembrane region" description="Helical" evidence="10">
    <location>
        <begin position="1018"/>
        <end position="1039"/>
    </location>
</feature>
<dbReference type="EMBL" id="RHLC01000040">
    <property type="protein sequence ID" value="TPP43091.1"/>
    <property type="molecule type" value="Genomic_DNA"/>
</dbReference>
<dbReference type="Gene3D" id="3.40.50.300">
    <property type="entry name" value="P-loop containing nucleotide triphosphate hydrolases"/>
    <property type="match status" value="2"/>
</dbReference>
<feature type="region of interest" description="Disordered" evidence="9">
    <location>
        <begin position="101"/>
        <end position="132"/>
    </location>
</feature>
<dbReference type="Proteomes" id="UP000318447">
    <property type="component" value="Unassembled WGS sequence"/>
</dbReference>
<feature type="transmembrane region" description="Helical" evidence="10">
    <location>
        <begin position="928"/>
        <end position="957"/>
    </location>
</feature>
<feature type="compositionally biased region" description="Polar residues" evidence="9">
    <location>
        <begin position="1611"/>
        <end position="1631"/>
    </location>
</feature>
<comment type="caution">
    <text evidence="12">The sequence shown here is derived from an EMBL/GenBank/DDBJ whole genome shotgun (WGS) entry which is preliminary data.</text>
</comment>
<keyword evidence="2" id="KW-0813">Transport</keyword>
<dbReference type="VEuPathDB" id="TriTrypDB:LdCL_020008100"/>
<accession>A0A504X1X8</accession>
<evidence type="ECO:0000256" key="10">
    <source>
        <dbReference type="SAM" id="Phobius"/>
    </source>
</evidence>
<feature type="transmembrane region" description="Helical" evidence="10">
    <location>
        <begin position="1746"/>
        <end position="1764"/>
    </location>
</feature>
<reference evidence="13" key="1">
    <citation type="submission" date="2019-02" db="EMBL/GenBank/DDBJ databases">
        <title>FDA dAtabase for Regulatory Grade micrObial Sequences (FDA-ARGOS): Supporting development and validation of Infectious Disease Dx tests.</title>
        <authorList>
            <person name="Duncan R."/>
            <person name="Fisher C."/>
            <person name="Tallon L."/>
            <person name="Sadzewicz L."/>
            <person name="Sengamalay N."/>
            <person name="Ott S."/>
            <person name="Godinez A."/>
            <person name="Nagaraj S."/>
            <person name="Vavikolanu K."/>
            <person name="Nadendla S."/>
            <person name="Aluvathingal J."/>
            <person name="Sichtig H."/>
        </authorList>
    </citation>
    <scope>NUCLEOTIDE SEQUENCE [LARGE SCALE GENOMIC DNA]</scope>
    <source>
        <strain evidence="13">FDAARGOS_361</strain>
    </source>
</reference>
<feature type="transmembrane region" description="Helical" evidence="10">
    <location>
        <begin position="2029"/>
        <end position="2052"/>
    </location>
</feature>
<dbReference type="InterPro" id="IPR013525">
    <property type="entry name" value="ABC2_TM"/>
</dbReference>
<dbReference type="CDD" id="cd03263">
    <property type="entry name" value="ABC_subfamily_A"/>
    <property type="match status" value="2"/>
</dbReference>
<dbReference type="InterPro" id="IPR003593">
    <property type="entry name" value="AAA+_ATPase"/>
</dbReference>
<feature type="compositionally biased region" description="Basic and acidic residues" evidence="9">
    <location>
        <begin position="1112"/>
        <end position="1121"/>
    </location>
</feature>
<keyword evidence="4" id="KW-0677">Repeat</keyword>
<dbReference type="PROSITE" id="PS50893">
    <property type="entry name" value="ABC_TRANSPORTER_2"/>
    <property type="match status" value="2"/>
</dbReference>
<feature type="compositionally biased region" description="Low complexity" evidence="9">
    <location>
        <begin position="59"/>
        <end position="76"/>
    </location>
</feature>
<dbReference type="Pfam" id="PF12698">
    <property type="entry name" value="ABC2_membrane_3"/>
    <property type="match status" value="2"/>
</dbReference>
<feature type="compositionally biased region" description="Pro residues" evidence="9">
    <location>
        <begin position="1"/>
        <end position="10"/>
    </location>
</feature>
<dbReference type="InterPro" id="IPR017871">
    <property type="entry name" value="ABC_transporter-like_CS"/>
</dbReference>
<feature type="compositionally biased region" description="Acidic residues" evidence="9">
    <location>
        <begin position="1568"/>
        <end position="1577"/>
    </location>
</feature>
<keyword evidence="7 10" id="KW-1133">Transmembrane helix</keyword>
<evidence type="ECO:0000256" key="5">
    <source>
        <dbReference type="ARBA" id="ARBA00022741"/>
    </source>
</evidence>
<proteinExistence type="predicted"/>
<evidence type="ECO:0000259" key="11">
    <source>
        <dbReference type="PROSITE" id="PS50893"/>
    </source>
</evidence>
<evidence type="ECO:0000256" key="6">
    <source>
        <dbReference type="ARBA" id="ARBA00022840"/>
    </source>
</evidence>
<dbReference type="GO" id="GO:0140359">
    <property type="term" value="F:ABC-type transporter activity"/>
    <property type="evidence" value="ECO:0007669"/>
    <property type="project" value="InterPro"/>
</dbReference>
<feature type="compositionally biased region" description="Polar residues" evidence="9">
    <location>
        <begin position="1678"/>
        <end position="1698"/>
    </location>
</feature>
<feature type="region of interest" description="Disordered" evidence="9">
    <location>
        <begin position="1111"/>
        <end position="1154"/>
    </location>
</feature>
<keyword evidence="6" id="KW-0067">ATP-binding</keyword>
<organism evidence="12 13">
    <name type="scientific">Leishmania donovani</name>
    <dbReference type="NCBI Taxonomy" id="5661"/>
    <lineage>
        <taxon>Eukaryota</taxon>
        <taxon>Discoba</taxon>
        <taxon>Euglenozoa</taxon>
        <taxon>Kinetoplastea</taxon>
        <taxon>Metakinetoplastina</taxon>
        <taxon>Trypanosomatida</taxon>
        <taxon>Trypanosomatidae</taxon>
        <taxon>Leishmaniinae</taxon>
        <taxon>Leishmania</taxon>
    </lineage>
</organism>
<dbReference type="GO" id="GO:0005319">
    <property type="term" value="F:lipid transporter activity"/>
    <property type="evidence" value="ECO:0007669"/>
    <property type="project" value="TreeGrafter"/>
</dbReference>
<sequence>MNRAPLPPAPQGGSAATPAPPGQRSSFASPAMPPSSPRADFVSPSAQRRTEAGAGYYGGLPPAAAAAVPQSDAPYASTGAWGSGARSARCQIPVYTSAFGHPPSQSLSRPCAAPPPPQQRARSHGLEPPRIERELQYRRIAIGPIGWTREVFQPMSTASPASAGAPAVSGGRCPSLQRTRRASTAPPLEACESSLSSTWPMPIDTRQQQVRRDSSGSVATGAITTAMHDVLPGGLTGDRPFTSPPSAVASLSPGEQLPSAALAAEPPQVQSLAPPAATALISTSQAARGPGAGAPGSSRFDVDAPLPLEDRRFARLGAGSCGTDSYTMHSDSTPSSNVTMGFAYADPEGHRNAGNAAANRGGSSSSAMERDVGDFASEYYGSMPTSGLGHDGHSRADDVRTGNLRAPFGHGSALDYWDTVTTSPFSESHTLTTMHGGGADDLASPTAGGAGWTHNDSSTWLDQLGATFSRDMIERRRRWGSVVLEIAIPLVCTLCVVALWAAFGVTSSPDYSSLASIGDKGYNFAAGRYLEELCYNETWFGERNYIDGLRPCSSLDASSLRSVICNTVGEEELPVKGLCYKQEGRGLADFLGGMRNGLARVMPLDDIIAHQWMAKKLSSKDSAAMALLIGAGLFSHTRINAIQSSGKLYFAPSENVPLDMLQYLSSSSRLFQYVYNDTFDTVEEAHRVIKSGERGPTWALVNIRQLDENGLDLSIEMVSTALPEFTAMVDKAYSGGGGYDRSNMYYTSGYPSLMDALVKYYLMSLYAAGATRAETGSVQALAERRAAQQQRQQAQAATDDSVNVVLDTHELLDAVRAAREPVGSGAQSFTDAVELGKSSAAVTSQKASSILATSAALRAKTSFTIFLGSMPWVPFKTSQVLTSANTIIGFVIVMAFLYPVSQLTRRLVLEKERRVREATLIMGLRPAYFWCSWFLYSAALMLTISLFMTLLMCTTFLTKSDAFSVLLVLVMFSLTCVPLSGLMATFYDTSRMAVLMTPLLYFSMSLLVFAIYSASPAVYLVLSIFSPTCFAIILQIVLARESGDGFAAMIFLDPNDNPNTATLLGFLALDFGAYLLLMFYLDAVLPKAVGVPKHPLYFILDPVRHCRRRRAERAWQAEQRRRQATSTTDGGSGAGEALQPPPTQRGRTHDTKEGTYGGSDGWCCTGHSAATDDDDEDLFDGEDARDPNGVYEAETFTPEQLSVRIIGLRKFFEHGGRRFVAVRNFCWQLPNAGISVLLGHNGAGKSTLINMMTGMLYPDGGDCYIGGHSIRLDLARARHQIGFCPQHNILWPELTCREHLEFFARLKGLRGAALEDAVMHTLKGVDLLNKQNDPTRVLSGGMKRKLSVAIAFVGGSSLVFLDEPTAGMDVAARRHTWRLLLRMSRSRSVLLTTHFMDEADLLGDRVAIMSRGQLKCAGSSLFLKSRLGIGYNITISVDELLRVRDLDAFLQQHVPQAERLTSSGGEVGYRLPAKQAERFPGLLSALDTVGPLIGIRGYAISPTTLEEVFLTIARDAAEDDKRRAKAEGAAAVAAVADKKSCLPDLWHRLRCCCCRGGGKHQGDHSSSDEFDWDDDDEDGHRNAGYLRDTSGVHPPEVSPYLALDRNISPMQHQSASLAPGSEQLQSCSGPTRTGYMGGCNRNSARTSESRTPSRSSSRLVRPATSAVSKAADRASQEDAASSRESMQSTAEHAMTTSSEDVEHSLPRAPAAADVAFSTATVSLLQTEAMMRKRFCNMKRDRKALCFQMICPAACILLAMLLNLAGTYTVRELRLNTSNYPYDTLWDTTGCAGYFNGSFSDVAASLARNQRTRDLRTASLSDFYYFLQDEWFAHGKVGKYSGLACGDPVVAMLPSIDLNPVVLLTNYSAYHEFPIAMVNFYNLLLKEARGPSVSITASAGTLPSSFALVSERSIKLLLTAIIIIVPFTFLPSNCVAWVVKERECRSRHLQDICGLRYLVYWFSNFVFDFTAYAVTMLLVVTIFAVFQREEYIGVDTAGATFTLLLVFGFCSTTTAYFVQFFFATHSSAQSIVMAAGFITGFLLVIIVFVLRLLPSTEATSHRLGWVFRIFPTYAVSEGIVNLALLSHFQSSDESLTAFSMQTIGWPCVYMAVEGPLFLILTLLIDHPYWRMRLLLRGYDAHGDATALARAQRSAEQGKGGDAHRRRHGSHQHGEQQDVSESTDDGAEEDSDVEDERAEVQRRMEAYREDLKRQENMYKVGDTADSASFGMAATSTTGGTGGDFPSFGAKLPIIDAVAVVGLRKQYDSGKVAVHDVSFGVVPGEVFGLLGTNGAGKTTTMSILCQEFYPTAGHVYVCGYDIVEESRDALQCIGYCPQFDATLDLLTVEEHLSVFAGIRGIVREQQKDVVRALLQLTGLREYRHTTSAALSGGNRRKLSVALSLIGGPPVIIFDEPSAGMDPVARREIWTSMQAIRHRCSIILCTHHLEEVEALADCVAIMVDGRLRCIGSKVHLRQKYGSGFEMTIRVQPPTTVDVSEVRGKRLVFTLPKNTNLPSVFQCVQANRAALCISDYTVSQTSIEQIFMRVSDEVERAEKVRAALSERRRDAENALRLKHEQMHLKGEEPYGGDGDGLVQQGEADKLATSAVKEGPAPTARIADLGTVLRRELARPQETIFTQSRTDTCPCILDRCSGGWLAVTAWGADGVLPITPPALLIRHAPSLPSSNSCTTDTIASSLGQHLERVPRWIKTWSPSKCVWRRRCPKEWTRKNESMRHIDPARRLDGMSWSARMSLHLNGRQLS</sequence>
<evidence type="ECO:0000256" key="7">
    <source>
        <dbReference type="ARBA" id="ARBA00022989"/>
    </source>
</evidence>
<gene>
    <name evidence="12" type="ORF">CGC21_29945</name>
</gene>
<dbReference type="PROSITE" id="PS00211">
    <property type="entry name" value="ABC_TRANSPORTER_1"/>
    <property type="match status" value="2"/>
</dbReference>
<dbReference type="VEuPathDB" id="TriTrypDB:LdBPK_020270.1"/>
<feature type="transmembrane region" description="Helical" evidence="10">
    <location>
        <begin position="2102"/>
        <end position="2123"/>
    </location>
</feature>
<dbReference type="VEuPathDB" id="TriTrypDB:LDHU3_02.0370"/>
<evidence type="ECO:0000256" key="1">
    <source>
        <dbReference type="ARBA" id="ARBA00004141"/>
    </source>
</evidence>
<feature type="transmembrane region" description="Helical" evidence="10">
    <location>
        <begin position="963"/>
        <end position="986"/>
    </location>
</feature>
<keyword evidence="8 10" id="KW-0472">Membrane</keyword>
<dbReference type="SUPFAM" id="SSF52540">
    <property type="entry name" value="P-loop containing nucleoside triphosphate hydrolases"/>
    <property type="match status" value="2"/>
</dbReference>
<feature type="compositionally biased region" description="Low complexity" evidence="9">
    <location>
        <begin position="1643"/>
        <end position="1658"/>
    </location>
</feature>
<dbReference type="FunFam" id="3.40.50.300:FF:000298">
    <property type="entry name" value="ATP-binding cassette sub-family A member 12"/>
    <property type="match status" value="1"/>
</dbReference>
<keyword evidence="3 10" id="KW-0812">Transmembrane</keyword>
<feature type="region of interest" description="Disordered" evidence="9">
    <location>
        <begin position="1611"/>
        <end position="1703"/>
    </location>
</feature>
<dbReference type="PANTHER" id="PTHR19229">
    <property type="entry name" value="ATP-BINDING CASSETTE TRANSPORTER SUBFAMILY A ABCA"/>
    <property type="match status" value="1"/>
</dbReference>
<evidence type="ECO:0000256" key="3">
    <source>
        <dbReference type="ARBA" id="ARBA00022692"/>
    </source>
</evidence>
<dbReference type="InterPro" id="IPR026082">
    <property type="entry name" value="ABCA"/>
</dbReference>
<dbReference type="PANTHER" id="PTHR19229:SF262">
    <property type="entry name" value="TRANSPORTER, PUTATIVE-RELATED"/>
    <property type="match status" value="1"/>
</dbReference>
<comment type="subcellular location">
    <subcellularLocation>
        <location evidence="1">Membrane</location>
        <topology evidence="1">Multi-pass membrane protein</topology>
    </subcellularLocation>
</comment>
<evidence type="ECO:0000256" key="2">
    <source>
        <dbReference type="ARBA" id="ARBA00022448"/>
    </source>
</evidence>
<dbReference type="SMART" id="SM00382">
    <property type="entry name" value="AAA"/>
    <property type="match status" value="2"/>
</dbReference>
<keyword evidence="5" id="KW-0547">Nucleotide-binding</keyword>
<feature type="domain" description="ABC transporter" evidence="11">
    <location>
        <begin position="2255"/>
        <end position="2485"/>
    </location>
</feature>
<evidence type="ECO:0000256" key="4">
    <source>
        <dbReference type="ARBA" id="ARBA00022737"/>
    </source>
</evidence>
<feature type="region of interest" description="Disordered" evidence="9">
    <location>
        <begin position="2148"/>
        <end position="2197"/>
    </location>
</feature>
<dbReference type="FunFam" id="3.40.50.300:FF:001592">
    <property type="entry name" value="ATP-binding cassette protein subfamily A, member 6"/>
    <property type="match status" value="1"/>
</dbReference>
<evidence type="ECO:0000313" key="12">
    <source>
        <dbReference type="EMBL" id="TPP43091.1"/>
    </source>
</evidence>
<feature type="transmembrane region" description="Helical" evidence="10">
    <location>
        <begin position="1060"/>
        <end position="1081"/>
    </location>
</feature>
<feature type="transmembrane region" description="Helical" evidence="10">
    <location>
        <begin position="1915"/>
        <end position="1938"/>
    </location>
</feature>
<dbReference type="Pfam" id="PF00005">
    <property type="entry name" value="ABC_tran"/>
    <property type="match status" value="2"/>
</dbReference>
<dbReference type="InterPro" id="IPR027417">
    <property type="entry name" value="P-loop_NTPase"/>
</dbReference>
<feature type="domain" description="ABC transporter" evidence="11">
    <location>
        <begin position="1203"/>
        <end position="1436"/>
    </location>
</feature>
<feature type="region of interest" description="Disordered" evidence="9">
    <location>
        <begin position="158"/>
        <end position="200"/>
    </location>
</feature>
<evidence type="ECO:0000256" key="8">
    <source>
        <dbReference type="ARBA" id="ARBA00023136"/>
    </source>
</evidence>
<name>A0A504X1X8_LEIDO</name>
<feature type="region of interest" description="Disordered" evidence="9">
    <location>
        <begin position="1558"/>
        <end position="1599"/>
    </location>
</feature>
<dbReference type="GO" id="GO:0016887">
    <property type="term" value="F:ATP hydrolysis activity"/>
    <property type="evidence" value="ECO:0007669"/>
    <property type="project" value="InterPro"/>
</dbReference>
<feature type="region of interest" description="Disordered" evidence="9">
    <location>
        <begin position="1"/>
        <end position="82"/>
    </location>
</feature>
<feature type="transmembrane region" description="Helical" evidence="10">
    <location>
        <begin position="1997"/>
        <end position="2017"/>
    </location>
</feature>